<dbReference type="Pfam" id="PF05938">
    <property type="entry name" value="Self-incomp_S1"/>
    <property type="match status" value="1"/>
</dbReference>
<keyword evidence="5 6" id="KW-0732">Signal</keyword>
<keyword evidence="4 6" id="KW-0964">Secreted</keyword>
<comment type="subcellular location">
    <subcellularLocation>
        <location evidence="1 6">Secreted</location>
    </subcellularLocation>
</comment>
<evidence type="ECO:0000256" key="4">
    <source>
        <dbReference type="ARBA" id="ARBA00022525"/>
    </source>
</evidence>
<comment type="similarity">
    <text evidence="2 6">Belongs to the plant self-incompatibility (S1) protein family.</text>
</comment>
<evidence type="ECO:0000256" key="3">
    <source>
        <dbReference type="ARBA" id="ARBA00022471"/>
    </source>
</evidence>
<evidence type="ECO:0000256" key="5">
    <source>
        <dbReference type="ARBA" id="ARBA00022729"/>
    </source>
</evidence>
<feature type="chain" id="PRO_5025095526" description="S-protein homolog" evidence="6">
    <location>
        <begin position="21"/>
        <end position="274"/>
    </location>
</feature>
<evidence type="ECO:0000313" key="7">
    <source>
        <dbReference type="EMBL" id="RID41911.1"/>
    </source>
</evidence>
<name>A0A397XLI5_BRACM</name>
<dbReference type="PANTHER" id="PTHR31232:SF112">
    <property type="entry name" value="S-PROTEIN HOMOLOG"/>
    <property type="match status" value="1"/>
</dbReference>
<evidence type="ECO:0000313" key="8">
    <source>
        <dbReference type="Proteomes" id="UP000264353"/>
    </source>
</evidence>
<reference evidence="7 8" key="1">
    <citation type="submission" date="2018-06" db="EMBL/GenBank/DDBJ databases">
        <title>WGS assembly of Brassica rapa FPsc.</title>
        <authorList>
            <person name="Bowman J."/>
            <person name="Kohchi T."/>
            <person name="Yamato K."/>
            <person name="Jenkins J."/>
            <person name="Shu S."/>
            <person name="Ishizaki K."/>
            <person name="Yamaoka S."/>
            <person name="Nishihama R."/>
            <person name="Nakamura Y."/>
            <person name="Berger F."/>
            <person name="Adam C."/>
            <person name="Aki S."/>
            <person name="Althoff F."/>
            <person name="Araki T."/>
            <person name="Arteaga-Vazquez M."/>
            <person name="Balasubrmanian S."/>
            <person name="Bauer D."/>
            <person name="Boehm C."/>
            <person name="Briginshaw L."/>
            <person name="Caballero-Perez J."/>
            <person name="Catarino B."/>
            <person name="Chen F."/>
            <person name="Chiyoda S."/>
            <person name="Chovatia M."/>
            <person name="Davies K."/>
            <person name="Delmans M."/>
            <person name="Demura T."/>
            <person name="Dierschke T."/>
            <person name="Dolan L."/>
            <person name="Dorantes-Acosta A."/>
            <person name="Eklund D."/>
            <person name="Florent S."/>
            <person name="Flores-Sandoval E."/>
            <person name="Fujiyama A."/>
            <person name="Fukuzawa H."/>
            <person name="Galik B."/>
            <person name="Grimanelli D."/>
            <person name="Grimwood J."/>
            <person name="Grossniklaus U."/>
            <person name="Hamada T."/>
            <person name="Haseloff J."/>
            <person name="Hetherington A."/>
            <person name="Higo A."/>
            <person name="Hirakawa Y."/>
            <person name="Hundley H."/>
            <person name="Ikeda Y."/>
            <person name="Inoue K."/>
            <person name="Inoue S."/>
            <person name="Ishida S."/>
            <person name="Jia Q."/>
            <person name="Kakita M."/>
            <person name="Kanazawa T."/>
            <person name="Kawai Y."/>
            <person name="Kawashima T."/>
            <person name="Kennedy M."/>
            <person name="Kinose K."/>
            <person name="Kinoshita T."/>
            <person name="Kohara Y."/>
            <person name="Koide E."/>
            <person name="Komatsu K."/>
            <person name="Kopischke S."/>
            <person name="Kubo M."/>
            <person name="Kyozuka J."/>
            <person name="Lagercrantz U."/>
            <person name="Lin S."/>
            <person name="Lindquist E."/>
            <person name="Lipzen A."/>
            <person name="Lu C."/>
            <person name="Luna E."/>
            <person name="Martienssen R."/>
            <person name="Minamino N."/>
            <person name="Mizutani M."/>
            <person name="Mizutani M."/>
            <person name="Mochizuki N."/>
            <person name="Monte I."/>
            <person name="Mosher R."/>
            <person name="Nagasaki H."/>
            <person name="Nakagami H."/>
            <person name="Naramoto S."/>
            <person name="Nishitani K."/>
            <person name="Ohtani M."/>
            <person name="Okamoto T."/>
            <person name="Okumura M."/>
            <person name="Phillips J."/>
            <person name="Pollak B."/>
            <person name="Reinders A."/>
            <person name="Roevekamp M."/>
            <person name="Sano R."/>
            <person name="Sawa S."/>
            <person name="Schmid M."/>
            <person name="Shirakawa M."/>
            <person name="Solano R."/>
            <person name="Spunde A."/>
            <person name="Suetsugu N."/>
            <person name="Sugano S."/>
            <person name="Sugiyama A."/>
            <person name="Sun R."/>
            <person name="Suzuki Y."/>
            <person name="Takenaka M."/>
            <person name="Takezawa D."/>
            <person name="Tomogane H."/>
            <person name="Tsuzuki M."/>
            <person name="Ueda T."/>
            <person name="Umeda M."/>
            <person name="Ward J."/>
            <person name="Watanabe Y."/>
            <person name="Yazaki K."/>
            <person name="Yokoyama R."/>
            <person name="Yoshitake Y."/>
            <person name="Yotsui I."/>
            <person name="Zachgo S."/>
            <person name="Schmutz J."/>
        </authorList>
    </citation>
    <scope>NUCLEOTIDE SEQUENCE [LARGE SCALE GENOMIC DNA]</scope>
    <source>
        <strain evidence="8">cv. B-3</strain>
    </source>
</reference>
<dbReference type="AlphaFoldDB" id="A0A397XLI5"/>
<gene>
    <name evidence="7" type="ORF">BRARA_J01834</name>
</gene>
<protein>
    <recommendedName>
        <fullName evidence="6">S-protein homolog</fullName>
    </recommendedName>
</protein>
<keyword evidence="3 6" id="KW-0713">Self-incompatibility</keyword>
<evidence type="ECO:0000256" key="6">
    <source>
        <dbReference type="RuleBase" id="RU367044"/>
    </source>
</evidence>
<dbReference type="GO" id="GO:0060320">
    <property type="term" value="P:rejection of self pollen"/>
    <property type="evidence" value="ECO:0007669"/>
    <property type="project" value="UniProtKB-KW"/>
</dbReference>
<dbReference type="InterPro" id="IPR010264">
    <property type="entry name" value="Self-incomp_S1"/>
</dbReference>
<evidence type="ECO:0000256" key="1">
    <source>
        <dbReference type="ARBA" id="ARBA00004613"/>
    </source>
</evidence>
<dbReference type="PANTHER" id="PTHR31232">
    <property type="match status" value="1"/>
</dbReference>
<proteinExistence type="inferred from homology"/>
<accession>A0A397XLI5</accession>
<dbReference type="GO" id="GO:0005576">
    <property type="term" value="C:extracellular region"/>
    <property type="evidence" value="ECO:0007669"/>
    <property type="project" value="UniProtKB-SubCell"/>
</dbReference>
<dbReference type="Proteomes" id="UP000264353">
    <property type="component" value="Chromosome A10"/>
</dbReference>
<dbReference type="EMBL" id="CM010637">
    <property type="protein sequence ID" value="RID41911.1"/>
    <property type="molecule type" value="Genomic_DNA"/>
</dbReference>
<feature type="signal peptide" evidence="6">
    <location>
        <begin position="1"/>
        <end position="20"/>
    </location>
</feature>
<evidence type="ECO:0000256" key="2">
    <source>
        <dbReference type="ARBA" id="ARBA00005581"/>
    </source>
</evidence>
<organism evidence="7 8">
    <name type="scientific">Brassica campestris</name>
    <name type="common">Field mustard</name>
    <dbReference type="NCBI Taxonomy" id="3711"/>
    <lineage>
        <taxon>Eukaryota</taxon>
        <taxon>Viridiplantae</taxon>
        <taxon>Streptophyta</taxon>
        <taxon>Embryophyta</taxon>
        <taxon>Tracheophyta</taxon>
        <taxon>Spermatophyta</taxon>
        <taxon>Magnoliopsida</taxon>
        <taxon>eudicotyledons</taxon>
        <taxon>Gunneridae</taxon>
        <taxon>Pentapetalae</taxon>
        <taxon>rosids</taxon>
        <taxon>malvids</taxon>
        <taxon>Brassicales</taxon>
        <taxon>Brassicaceae</taxon>
        <taxon>Brassiceae</taxon>
        <taxon>Brassica</taxon>
    </lineage>
</organism>
<sequence length="274" mass="31356">MKRISCFLIVIALCAELSNGALFPKDSVHFNNSLQPNNILKVHCITDEEDLGDHLLNPGQTYDFSFHESIFRTEVNCGLWQGPGFKYYALFRAYDGGVILHFGKNNFWDAREDGIYFTHDSTPPTLKYRNVFLVPNIAKNILSVSQMFESGYGVTFKDKRCIIHDKSRRKIADIGMVKKSFCLHLEICKRPTTTTTDPKASEEVCIQGAGYVEVSKLQSWKIEEAVNGERQRKTDSNKDKTDIKKIKEVVQGTRMKNLVIKEDTNQRKESVFEK</sequence>